<keyword evidence="2" id="KW-1185">Reference proteome</keyword>
<dbReference type="Proteomes" id="UP000011713">
    <property type="component" value="Unassembled WGS sequence"/>
</dbReference>
<dbReference type="EMBL" id="JH598119">
    <property type="status" value="NOT_ANNOTATED_CDS"/>
    <property type="molecule type" value="Genomic_DNA"/>
</dbReference>
<proteinExistence type="predicted"/>
<dbReference type="EnsemblProtists" id="HpaT813180">
    <property type="protein sequence ID" value="HpaP813180"/>
    <property type="gene ID" value="HpaG813180"/>
</dbReference>
<protein>
    <submittedName>
        <fullName evidence="1">Uncharacterized protein</fullName>
    </submittedName>
</protein>
<dbReference type="InParanoid" id="M4C265"/>
<dbReference type="HOGENOM" id="CLU_2763271_0_0_1"/>
<evidence type="ECO:0000313" key="1">
    <source>
        <dbReference type="EnsemblProtists" id="HpaP813180"/>
    </source>
</evidence>
<reference evidence="2" key="1">
    <citation type="journal article" date="2010" name="Science">
        <title>Signatures of adaptation to obligate biotrophy in the Hyaloperonospora arabidopsidis genome.</title>
        <authorList>
            <person name="Baxter L."/>
            <person name="Tripathy S."/>
            <person name="Ishaque N."/>
            <person name="Boot N."/>
            <person name="Cabral A."/>
            <person name="Kemen E."/>
            <person name="Thines M."/>
            <person name="Ah-Fong A."/>
            <person name="Anderson R."/>
            <person name="Badejoko W."/>
            <person name="Bittner-Eddy P."/>
            <person name="Boore J.L."/>
            <person name="Chibucos M.C."/>
            <person name="Coates M."/>
            <person name="Dehal P."/>
            <person name="Delehaunty K."/>
            <person name="Dong S."/>
            <person name="Downton P."/>
            <person name="Dumas B."/>
            <person name="Fabro G."/>
            <person name="Fronick C."/>
            <person name="Fuerstenberg S.I."/>
            <person name="Fulton L."/>
            <person name="Gaulin E."/>
            <person name="Govers F."/>
            <person name="Hughes L."/>
            <person name="Humphray S."/>
            <person name="Jiang R.H."/>
            <person name="Judelson H."/>
            <person name="Kamoun S."/>
            <person name="Kyung K."/>
            <person name="Meijer H."/>
            <person name="Minx P."/>
            <person name="Morris P."/>
            <person name="Nelson J."/>
            <person name="Phuntumart V."/>
            <person name="Qutob D."/>
            <person name="Rehmany A."/>
            <person name="Rougon-Cardoso A."/>
            <person name="Ryden P."/>
            <person name="Torto-Alalibo T."/>
            <person name="Studholme D."/>
            <person name="Wang Y."/>
            <person name="Win J."/>
            <person name="Wood J."/>
            <person name="Clifton S.W."/>
            <person name="Rogers J."/>
            <person name="Van den Ackerveken G."/>
            <person name="Jones J.D."/>
            <person name="McDowell J.M."/>
            <person name="Beynon J."/>
            <person name="Tyler B.M."/>
        </authorList>
    </citation>
    <scope>NUCLEOTIDE SEQUENCE [LARGE SCALE GENOMIC DNA]</scope>
    <source>
        <strain evidence="2">Emoy2</strain>
    </source>
</reference>
<evidence type="ECO:0000313" key="2">
    <source>
        <dbReference type="Proteomes" id="UP000011713"/>
    </source>
</evidence>
<accession>M4C265</accession>
<name>M4C265_HYAAE</name>
<dbReference type="VEuPathDB" id="FungiDB:HpaG813180"/>
<organism evidence="1 2">
    <name type="scientific">Hyaloperonospora arabidopsidis (strain Emoy2)</name>
    <name type="common">Downy mildew agent</name>
    <name type="synonym">Peronospora arabidopsidis</name>
    <dbReference type="NCBI Taxonomy" id="559515"/>
    <lineage>
        <taxon>Eukaryota</taxon>
        <taxon>Sar</taxon>
        <taxon>Stramenopiles</taxon>
        <taxon>Oomycota</taxon>
        <taxon>Peronosporomycetes</taxon>
        <taxon>Peronosporales</taxon>
        <taxon>Peronosporaceae</taxon>
        <taxon>Hyaloperonospora</taxon>
    </lineage>
</organism>
<sequence>MITKIKSPELCFAKAVTLMTAYNRPRKKDEGDERKLLCVILRTKTKICFAAAKSGVKHRISAETEAQVAV</sequence>
<reference evidence="1" key="2">
    <citation type="submission" date="2015-06" db="UniProtKB">
        <authorList>
            <consortium name="EnsemblProtists"/>
        </authorList>
    </citation>
    <scope>IDENTIFICATION</scope>
    <source>
        <strain evidence="1">Emoy2</strain>
    </source>
</reference>
<dbReference type="AlphaFoldDB" id="M4C265"/>